<dbReference type="PANTHER" id="PTHR44366:SF1">
    <property type="entry name" value="UDP-N-ACETYLGLUCOSAMINE--PEPTIDE N-ACETYLGLUCOSAMINYLTRANSFERASE 110 KDA SUBUNIT"/>
    <property type="match status" value="1"/>
</dbReference>
<dbReference type="InterPro" id="IPR011990">
    <property type="entry name" value="TPR-like_helical_dom_sf"/>
</dbReference>
<feature type="repeat" description="TPR" evidence="1">
    <location>
        <begin position="148"/>
        <end position="181"/>
    </location>
</feature>
<proteinExistence type="predicted"/>
<dbReference type="Pfam" id="PF13432">
    <property type="entry name" value="TPR_16"/>
    <property type="match status" value="1"/>
</dbReference>
<dbReference type="PANTHER" id="PTHR44366">
    <property type="entry name" value="UDP-N-ACETYLGLUCOSAMINE--PEPTIDE N-ACETYLGLUCOSAMINYLTRANSFERASE 110 KDA SUBUNIT"/>
    <property type="match status" value="1"/>
</dbReference>
<dbReference type="InterPro" id="IPR019734">
    <property type="entry name" value="TPR_rpt"/>
</dbReference>
<accession>W4LEW3</accession>
<dbReference type="AlphaFoldDB" id="W4LEW3"/>
<feature type="repeat" description="TPR" evidence="1">
    <location>
        <begin position="41"/>
        <end position="74"/>
    </location>
</feature>
<dbReference type="Gene3D" id="1.25.40.10">
    <property type="entry name" value="Tetratricopeptide repeat domain"/>
    <property type="match status" value="3"/>
</dbReference>
<dbReference type="Proteomes" id="UP000019141">
    <property type="component" value="Unassembled WGS sequence"/>
</dbReference>
<dbReference type="GO" id="GO:0006493">
    <property type="term" value="P:protein O-linked glycosylation"/>
    <property type="evidence" value="ECO:0007669"/>
    <property type="project" value="InterPro"/>
</dbReference>
<dbReference type="HOGENOM" id="CLU_773130_0_0_7"/>
<protein>
    <submittedName>
        <fullName evidence="2">Uncharacterized protein</fullName>
    </submittedName>
</protein>
<evidence type="ECO:0000256" key="1">
    <source>
        <dbReference type="PROSITE-ProRule" id="PRU00339"/>
    </source>
</evidence>
<dbReference type="EMBL" id="AZHW01000763">
    <property type="protein sequence ID" value="ETW96633.1"/>
    <property type="molecule type" value="Genomic_DNA"/>
</dbReference>
<sequence length="358" mass="41523">MQSLPWPVSCVSPRLALKELRYKQDVVRQQAKQREHKRELAQQHLELGKTFLDIGQYKGAELEYRDVLKLEPTNLDAEFGLAKARMYSMIVDGQFNPEVIEKRINALQAEHSDDPHCFVFLGDLYTRLDPGIASQYYEKALELDHHVATAYYGLGLIYDAQDQTAQALAMFKAAVKRSKWNQDYLNSLAALYYDTKNYAKAVSTNLLALKLDAEYLSAYYEMTLAYRLQGDLDSALFYQQELLRLIRNDKIAKLQKNRGQWYFKIAGDSIAFYNLPEKRAYAHYSLSITLALLNRMDEAAASVLNAQKFGDPVTDQLIPLIDYDLQRLHTEQPHFREQIERYRQRFLAPQVEPYPVDR</sequence>
<organism evidence="2 3">
    <name type="scientific">Entotheonella factor</name>
    <dbReference type="NCBI Taxonomy" id="1429438"/>
    <lineage>
        <taxon>Bacteria</taxon>
        <taxon>Pseudomonadati</taxon>
        <taxon>Nitrospinota/Tectimicrobiota group</taxon>
        <taxon>Candidatus Tectimicrobiota</taxon>
        <taxon>Candidatus Entotheonellia</taxon>
        <taxon>Candidatus Entotheonellales</taxon>
        <taxon>Candidatus Entotheonellaceae</taxon>
        <taxon>Candidatus Entotheonella</taxon>
    </lineage>
</organism>
<dbReference type="GO" id="GO:0097363">
    <property type="term" value="F:protein O-acetylglucosaminyltransferase activity"/>
    <property type="evidence" value="ECO:0007669"/>
    <property type="project" value="TreeGrafter"/>
</dbReference>
<keyword evidence="1" id="KW-0802">TPR repeat</keyword>
<dbReference type="InterPro" id="IPR037919">
    <property type="entry name" value="OGT"/>
</dbReference>
<evidence type="ECO:0000313" key="3">
    <source>
        <dbReference type="Proteomes" id="UP000019141"/>
    </source>
</evidence>
<keyword evidence="3" id="KW-1185">Reference proteome</keyword>
<name>W4LEW3_ENTF1</name>
<comment type="caution">
    <text evidence="2">The sequence shown here is derived from an EMBL/GenBank/DDBJ whole genome shotgun (WGS) entry which is preliminary data.</text>
</comment>
<reference evidence="2 3" key="1">
    <citation type="journal article" date="2014" name="Nature">
        <title>An environmental bacterial taxon with a large and distinct metabolic repertoire.</title>
        <authorList>
            <person name="Wilson M.C."/>
            <person name="Mori T."/>
            <person name="Ruckert C."/>
            <person name="Uria A.R."/>
            <person name="Helf M.J."/>
            <person name="Takada K."/>
            <person name="Gernert C."/>
            <person name="Steffens U.A."/>
            <person name="Heycke N."/>
            <person name="Schmitt S."/>
            <person name="Rinke C."/>
            <person name="Helfrich E.J."/>
            <person name="Brachmann A.O."/>
            <person name="Gurgui C."/>
            <person name="Wakimoto T."/>
            <person name="Kracht M."/>
            <person name="Crusemann M."/>
            <person name="Hentschel U."/>
            <person name="Abe I."/>
            <person name="Matsunaga S."/>
            <person name="Kalinowski J."/>
            <person name="Takeyama H."/>
            <person name="Piel J."/>
        </authorList>
    </citation>
    <scope>NUCLEOTIDE SEQUENCE [LARGE SCALE GENOMIC DNA]</scope>
    <source>
        <strain evidence="3">TSY1</strain>
    </source>
</reference>
<gene>
    <name evidence="2" type="ORF">ETSY1_25900</name>
</gene>
<dbReference type="PROSITE" id="PS50005">
    <property type="entry name" value="TPR"/>
    <property type="match status" value="2"/>
</dbReference>
<dbReference type="SUPFAM" id="SSF81901">
    <property type="entry name" value="HCP-like"/>
    <property type="match status" value="1"/>
</dbReference>
<evidence type="ECO:0000313" key="2">
    <source>
        <dbReference type="EMBL" id="ETW96633.1"/>
    </source>
</evidence>
<dbReference type="SMART" id="SM00028">
    <property type="entry name" value="TPR"/>
    <property type="match status" value="5"/>
</dbReference>